<feature type="transmembrane region" description="Helical" evidence="1">
    <location>
        <begin position="76"/>
        <end position="97"/>
    </location>
</feature>
<dbReference type="PANTHER" id="PTHR16214">
    <property type="entry name" value="TRANSMEMBRANE PROTEIN 260"/>
    <property type="match status" value="1"/>
</dbReference>
<dbReference type="InterPro" id="IPR052724">
    <property type="entry name" value="GT117_domain-containing"/>
</dbReference>
<evidence type="ECO:0000256" key="1">
    <source>
        <dbReference type="SAM" id="Phobius"/>
    </source>
</evidence>
<reference evidence="2 3" key="1">
    <citation type="submission" date="2020-12" db="EMBL/GenBank/DDBJ databases">
        <title>Bacterial novel species Adhaeribacter sp. BT258 isolated from soil.</title>
        <authorList>
            <person name="Jung H.-Y."/>
        </authorList>
    </citation>
    <scope>NUCLEOTIDE SEQUENCE [LARGE SCALE GENOMIC DNA]</scope>
    <source>
        <strain evidence="2 3">BT258</strain>
    </source>
</reference>
<feature type="transmembrane region" description="Helical" evidence="1">
    <location>
        <begin position="530"/>
        <end position="554"/>
    </location>
</feature>
<comment type="caution">
    <text evidence="2">The sequence shown here is derived from an EMBL/GenBank/DDBJ whole genome shotgun (WGS) entry which is preliminary data.</text>
</comment>
<feature type="transmembrane region" description="Helical" evidence="1">
    <location>
        <begin position="500"/>
        <end position="518"/>
    </location>
</feature>
<dbReference type="InterPro" id="IPR021280">
    <property type="entry name" value="TMEM260-like"/>
</dbReference>
<feature type="transmembrane region" description="Helical" evidence="1">
    <location>
        <begin position="177"/>
        <end position="206"/>
    </location>
</feature>
<feature type="transmembrane region" description="Helical" evidence="1">
    <location>
        <begin position="257"/>
        <end position="276"/>
    </location>
</feature>
<dbReference type="Proteomes" id="UP000644147">
    <property type="component" value="Unassembled WGS sequence"/>
</dbReference>
<feature type="transmembrane region" description="Helical" evidence="1">
    <location>
        <begin position="288"/>
        <end position="309"/>
    </location>
</feature>
<dbReference type="EMBL" id="JAEHFX010000012">
    <property type="protein sequence ID" value="MBK0404809.1"/>
    <property type="molecule type" value="Genomic_DNA"/>
</dbReference>
<keyword evidence="1" id="KW-0812">Transmembrane</keyword>
<accession>A0ABS1C608</accession>
<proteinExistence type="predicted"/>
<gene>
    <name evidence="2" type="ORF">I5M27_17590</name>
</gene>
<evidence type="ECO:0000313" key="3">
    <source>
        <dbReference type="Proteomes" id="UP000644147"/>
    </source>
</evidence>
<feature type="transmembrane region" description="Helical" evidence="1">
    <location>
        <begin position="117"/>
        <end position="135"/>
    </location>
</feature>
<keyword evidence="3" id="KW-1185">Reference proteome</keyword>
<keyword evidence="1" id="KW-1133">Transmembrane helix</keyword>
<dbReference type="RefSeq" id="WP_200507707.1">
    <property type="nucleotide sequence ID" value="NZ_JAEHFX010000012.1"/>
</dbReference>
<name>A0ABS1C608_9BACT</name>
<protein>
    <submittedName>
        <fullName evidence="2">DUF2723 domain-containing protein</fullName>
    </submittedName>
</protein>
<feature type="transmembrane region" description="Helical" evidence="1">
    <location>
        <begin position="218"/>
        <end position="237"/>
    </location>
</feature>
<dbReference type="Pfam" id="PF11028">
    <property type="entry name" value="TMEM260-like"/>
    <property type="match status" value="1"/>
</dbReference>
<organism evidence="2 3">
    <name type="scientific">Adhaeribacter terrigena</name>
    <dbReference type="NCBI Taxonomy" id="2793070"/>
    <lineage>
        <taxon>Bacteria</taxon>
        <taxon>Pseudomonadati</taxon>
        <taxon>Bacteroidota</taxon>
        <taxon>Cytophagia</taxon>
        <taxon>Cytophagales</taxon>
        <taxon>Hymenobacteraceae</taxon>
        <taxon>Adhaeribacter</taxon>
    </lineage>
</organism>
<sequence>MRTYKRINDLAGWIIFLVATFVYVKTLEPTASFWDCGEFIACSYKLLVPHPPGAPFFLMIGRLFSMFATDPTNVAFMVNLLSALSSSFTVLFLYWSITILGRKMLICDRITEPTTGQTWLLIGSGAVGALAFTFTDSFWFSAVEAEVYAMSSFFTAIVFWAMLKWEARSEEPTADKWLILIAYLTGLSIGVHLLNLLAIPSLAFIYYYRKHKANRKGALATFVISAVIIVFILWGIIPGLPSLAGSFEVFFINNMGLPFGAGIIIFLLFFLAALYFAFAYSYRKNLRWLNTALLCFVFILIGYSSYLMIPIRSAYNPTIDENDPENIVSFVSYLKREQYGDRPLLYGPQFNAEIIDEEKTDPRYFKGKDKYEIVDYKTEPVYNPKDMALLPRIYSNQPAHIQEYKKWVNIQEGKKPTMGQNLSFLMRYQLGHMYWRYFLWNFVGREGDVQQSGVLWPAEGDKNLPERVGESMARNNFYALPLILGIIGLIFQIRRNGFDAFIVGLLFFFTGIAIALYLNQPPIEPRERDYTFAGSFFAFSIWIGLGVMGIAAALKKMMQSETARAAVATVLGLSVPAILAAEGWDDHDRSHRYHSVDSAINLLQSCAPNAILFTNGDNDTFPLWYAQEVEGIRTDVRVAVLSYLNTDWYVDQMKRQSYKSDPLPISLENPNYRQGTNDYLPFVEKEVVKNGMDLKQFVKLVKDNYEGLQVQSAAGRSFTSFPTKTFFLNVDRNAVIQNNAVPANRQAEIVPQLNFNVGRSALEKKHLVILDILATNNWKRPVYFSTTVNTSDFLNLDPYLQLEGLAYRIVPVRNQQQGDLGYVEKDLMYNNIMNKFQWREMDNPNVFYDENYLRFPSNARNMFGRLATEYLKAGDKAKAKEVLDHCFKVLPDKSIPYDYYTPPLLLPLAEVGQRDKAAQIVDVMGKRTQRALDYYFTQGTRFDNEIQLNLFTLQQLVMAAQQLGMQQKAAELNTMFQRYYGNMQGM</sequence>
<dbReference type="PANTHER" id="PTHR16214:SF3">
    <property type="entry name" value="TRANSMEMBRANE PROTEIN 260"/>
    <property type="match status" value="1"/>
</dbReference>
<keyword evidence="1" id="KW-0472">Membrane</keyword>
<evidence type="ECO:0000313" key="2">
    <source>
        <dbReference type="EMBL" id="MBK0404809.1"/>
    </source>
</evidence>
<feature type="transmembrane region" description="Helical" evidence="1">
    <location>
        <begin position="7"/>
        <end position="24"/>
    </location>
</feature>